<accession>A0A0V0R8A5</accession>
<dbReference type="InterPro" id="IPR001967">
    <property type="entry name" value="Peptidase_S11_N"/>
</dbReference>
<dbReference type="Proteomes" id="UP000054937">
    <property type="component" value="Unassembled WGS sequence"/>
</dbReference>
<feature type="domain" description="Peptidase S11 D-alanyl-D-alanine carboxypeptidase A N-terminal" evidence="1">
    <location>
        <begin position="34"/>
        <end position="95"/>
    </location>
</feature>
<comment type="caution">
    <text evidence="2">The sequence shown here is derived from an EMBL/GenBank/DDBJ whole genome shotgun (WGS) entry which is preliminary data.</text>
</comment>
<protein>
    <submittedName>
        <fullName evidence="2">Beta-lactamase/transpeptidase-like protein</fullName>
    </submittedName>
</protein>
<keyword evidence="3" id="KW-1185">Reference proteome</keyword>
<organism evidence="2 3">
    <name type="scientific">Pseudocohnilembus persalinus</name>
    <name type="common">Ciliate</name>
    <dbReference type="NCBI Taxonomy" id="266149"/>
    <lineage>
        <taxon>Eukaryota</taxon>
        <taxon>Sar</taxon>
        <taxon>Alveolata</taxon>
        <taxon>Ciliophora</taxon>
        <taxon>Intramacronucleata</taxon>
        <taxon>Oligohymenophorea</taxon>
        <taxon>Scuticociliatia</taxon>
        <taxon>Philasterida</taxon>
        <taxon>Pseudocohnilembidae</taxon>
        <taxon>Pseudocohnilembus</taxon>
    </lineage>
</organism>
<dbReference type="Gene3D" id="3.40.710.10">
    <property type="entry name" value="DD-peptidase/beta-lactamase superfamily"/>
    <property type="match status" value="1"/>
</dbReference>
<dbReference type="InterPro" id="IPR012338">
    <property type="entry name" value="Beta-lactam/transpept-like"/>
</dbReference>
<evidence type="ECO:0000313" key="3">
    <source>
        <dbReference type="Proteomes" id="UP000054937"/>
    </source>
</evidence>
<gene>
    <name evidence="2" type="ORF">PPERSA_00496</name>
</gene>
<evidence type="ECO:0000313" key="2">
    <source>
        <dbReference type="EMBL" id="KRX10726.1"/>
    </source>
</evidence>
<dbReference type="GO" id="GO:0006508">
    <property type="term" value="P:proteolysis"/>
    <property type="evidence" value="ECO:0007669"/>
    <property type="project" value="InterPro"/>
</dbReference>
<dbReference type="InParanoid" id="A0A0V0R8A5"/>
<sequence length="102" mass="11911">MLEQIEKQKKQQQYLQEQQKYRSYFKKGLQELNLTCLSFSIYDLQNRSFLLSVDGNQRKEIASLTKIMTCYLVCHYIDKGLVKANQVVKVSCRAASVIDIII</sequence>
<evidence type="ECO:0000259" key="1">
    <source>
        <dbReference type="Pfam" id="PF00768"/>
    </source>
</evidence>
<reference evidence="2 3" key="1">
    <citation type="journal article" date="2015" name="Sci. Rep.">
        <title>Genome of the facultative scuticociliatosis pathogen Pseudocohnilembus persalinus provides insight into its virulence through horizontal gene transfer.</title>
        <authorList>
            <person name="Xiong J."/>
            <person name="Wang G."/>
            <person name="Cheng J."/>
            <person name="Tian M."/>
            <person name="Pan X."/>
            <person name="Warren A."/>
            <person name="Jiang C."/>
            <person name="Yuan D."/>
            <person name="Miao W."/>
        </authorList>
    </citation>
    <scope>NUCLEOTIDE SEQUENCE [LARGE SCALE GENOMIC DNA]</scope>
    <source>
        <strain evidence="2">36N120E</strain>
    </source>
</reference>
<name>A0A0V0R8A5_PSEPJ</name>
<dbReference type="AlphaFoldDB" id="A0A0V0R8A5"/>
<dbReference type="GO" id="GO:0009002">
    <property type="term" value="F:serine-type D-Ala-D-Ala carboxypeptidase activity"/>
    <property type="evidence" value="ECO:0007669"/>
    <property type="project" value="InterPro"/>
</dbReference>
<proteinExistence type="predicted"/>
<dbReference type="EMBL" id="LDAU01000022">
    <property type="protein sequence ID" value="KRX10726.1"/>
    <property type="molecule type" value="Genomic_DNA"/>
</dbReference>
<dbReference type="SUPFAM" id="SSF56601">
    <property type="entry name" value="beta-lactamase/transpeptidase-like"/>
    <property type="match status" value="1"/>
</dbReference>
<dbReference type="Pfam" id="PF00768">
    <property type="entry name" value="Peptidase_S11"/>
    <property type="match status" value="1"/>
</dbReference>